<protein>
    <submittedName>
        <fullName evidence="1">Uncharacterized protein</fullName>
    </submittedName>
</protein>
<name>A0ABY4WLN9_9BACL</name>
<dbReference type="RefSeq" id="WP_251874873.1">
    <property type="nucleotide sequence ID" value="NZ_CP098755.1"/>
</dbReference>
<dbReference type="EMBL" id="CP098755">
    <property type="protein sequence ID" value="USG67779.1"/>
    <property type="molecule type" value="Genomic_DNA"/>
</dbReference>
<organism evidence="1 2">
    <name type="scientific">Brevibacillus ruminantium</name>
    <dbReference type="NCBI Taxonomy" id="2950604"/>
    <lineage>
        <taxon>Bacteria</taxon>
        <taxon>Bacillati</taxon>
        <taxon>Bacillota</taxon>
        <taxon>Bacilli</taxon>
        <taxon>Bacillales</taxon>
        <taxon>Paenibacillaceae</taxon>
        <taxon>Brevibacillus</taxon>
    </lineage>
</organism>
<gene>
    <name evidence="1" type="ORF">NDK47_11090</name>
</gene>
<dbReference type="Proteomes" id="UP001056500">
    <property type="component" value="Chromosome"/>
</dbReference>
<evidence type="ECO:0000313" key="1">
    <source>
        <dbReference type="EMBL" id="USG67779.1"/>
    </source>
</evidence>
<proteinExistence type="predicted"/>
<evidence type="ECO:0000313" key="2">
    <source>
        <dbReference type="Proteomes" id="UP001056500"/>
    </source>
</evidence>
<reference evidence="1" key="1">
    <citation type="submission" date="2022-06" db="EMBL/GenBank/DDBJ databases">
        <title>Genome sequencing of Brevibacillus sp. BB3-R1.</title>
        <authorList>
            <person name="Heo J."/>
            <person name="Lee D."/>
            <person name="Won M."/>
            <person name="Han B.-H."/>
            <person name="Hong S.-B."/>
            <person name="Kwon S.-W."/>
        </authorList>
    </citation>
    <scope>NUCLEOTIDE SEQUENCE</scope>
    <source>
        <strain evidence="1">BB3-R1</strain>
    </source>
</reference>
<sequence length="67" mass="7633">MGISNLIPNEYLPDSSIDQQLTKEQGGTHLDKIVKIMTASGGLQWRPQQLFKTNPDATFMRMKEDHM</sequence>
<accession>A0ABY4WLN9</accession>
<keyword evidence="2" id="KW-1185">Reference proteome</keyword>